<protein>
    <submittedName>
        <fullName evidence="1">Uncharacterized protein</fullName>
    </submittedName>
</protein>
<comment type="caution">
    <text evidence="1">The sequence shown here is derived from an EMBL/GenBank/DDBJ whole genome shotgun (WGS) entry which is preliminary data.</text>
</comment>
<proteinExistence type="predicted"/>
<dbReference type="AlphaFoldDB" id="A0A2N0ZGF1"/>
<dbReference type="Proteomes" id="UP000233343">
    <property type="component" value="Unassembled WGS sequence"/>
</dbReference>
<gene>
    <name evidence="1" type="ORF">CWS20_12660</name>
</gene>
<reference evidence="1 2" key="1">
    <citation type="journal article" date="2010" name="Int. J. Syst. Evol. Microbiol.">
        <title>Bacillus horneckiae sp. nov., isolated from a spacecraft-assembly clean room.</title>
        <authorList>
            <person name="Vaishampayan P."/>
            <person name="Probst A."/>
            <person name="Krishnamurthi S."/>
            <person name="Ghosh S."/>
            <person name="Osman S."/>
            <person name="McDowall A."/>
            <person name="Ruckmani A."/>
            <person name="Mayilraj S."/>
            <person name="Venkateswaran K."/>
        </authorList>
    </citation>
    <scope>NUCLEOTIDE SEQUENCE [LARGE SCALE GENOMIC DNA]</scope>
    <source>
        <strain evidence="2">1PO1SC</strain>
    </source>
</reference>
<keyword evidence="2" id="KW-1185">Reference proteome</keyword>
<sequence>MKKKLTLGSLAMLLIAVAIFGTVAYFSKSFTSTGNTAQAAKFNVNTVNAQGETIGDGQFALGEKLLPGMEPIKVYEFQIQKNDTKIPVEYKVDLIPSGDLFPANGSSPIELNLQRKVDGKWEAINHESTFRPASDNEDFRIFASWPHGSNDIEFQGKTGNIKLEVVATQVDEEEEGPPYFTGEVVFKATPNGSTRTTNNKEVNFYTNSNGNKVIEVSMGDGSGDFENKVGNFTITESISGGETWYRVVTAKEYYANDKQVWRLTEDRVDTSQQGVIHFNKGNNTYLKIESSALYNWFVNN</sequence>
<organism evidence="1 2">
    <name type="scientific">Cytobacillus horneckiae</name>
    <dbReference type="NCBI Taxonomy" id="549687"/>
    <lineage>
        <taxon>Bacteria</taxon>
        <taxon>Bacillati</taxon>
        <taxon>Bacillota</taxon>
        <taxon>Bacilli</taxon>
        <taxon>Bacillales</taxon>
        <taxon>Bacillaceae</taxon>
        <taxon>Cytobacillus</taxon>
    </lineage>
</organism>
<evidence type="ECO:0000313" key="1">
    <source>
        <dbReference type="EMBL" id="PKG28590.1"/>
    </source>
</evidence>
<dbReference type="RefSeq" id="WP_066195406.1">
    <property type="nucleotide sequence ID" value="NZ_JARMMB010000040.1"/>
</dbReference>
<accession>A0A2N0ZGF1</accession>
<name>A0A2N0ZGF1_9BACI</name>
<dbReference type="EMBL" id="PISD01000027">
    <property type="protein sequence ID" value="PKG28590.1"/>
    <property type="molecule type" value="Genomic_DNA"/>
</dbReference>
<evidence type="ECO:0000313" key="2">
    <source>
        <dbReference type="Proteomes" id="UP000233343"/>
    </source>
</evidence>